<evidence type="ECO:0000313" key="1">
    <source>
        <dbReference type="EMBL" id="CAB4123248.1"/>
    </source>
</evidence>
<proteinExistence type="predicted"/>
<gene>
    <name evidence="1" type="ORF">UFOVP29_407</name>
</gene>
<sequence>MTDPVRKAQFIENRKAGVYKYNDELMGKTLSKTLLSMTKEAMQERMKKSVLSCDQVKKGRNISRGKASKLVMESPVGDKIEFWSYDDVLSITGYTFAQVRYRINRHNGLLPNGNIVTYIHRYTGNDPDGTIASNISK</sequence>
<protein>
    <submittedName>
        <fullName evidence="1">Uncharacterized protein</fullName>
    </submittedName>
</protein>
<reference evidence="1" key="1">
    <citation type="submission" date="2020-04" db="EMBL/GenBank/DDBJ databases">
        <authorList>
            <person name="Chiriac C."/>
            <person name="Salcher M."/>
            <person name="Ghai R."/>
            <person name="Kavagutti S V."/>
        </authorList>
    </citation>
    <scope>NUCLEOTIDE SEQUENCE</scope>
</reference>
<organism evidence="1">
    <name type="scientific">uncultured Caudovirales phage</name>
    <dbReference type="NCBI Taxonomy" id="2100421"/>
    <lineage>
        <taxon>Viruses</taxon>
        <taxon>Duplodnaviria</taxon>
        <taxon>Heunggongvirae</taxon>
        <taxon>Uroviricota</taxon>
        <taxon>Caudoviricetes</taxon>
        <taxon>Peduoviridae</taxon>
        <taxon>Maltschvirus</taxon>
        <taxon>Maltschvirus maltsch</taxon>
    </lineage>
</organism>
<name>A0A6J5KLX6_9CAUD</name>
<dbReference type="EMBL" id="LR796167">
    <property type="protein sequence ID" value="CAB4123248.1"/>
    <property type="molecule type" value="Genomic_DNA"/>
</dbReference>
<accession>A0A6J5KLX6</accession>